<evidence type="ECO:0000256" key="1">
    <source>
        <dbReference type="SAM" id="MobiDB-lite"/>
    </source>
</evidence>
<accession>A0A2P0VNA5</accession>
<feature type="transmembrane region" description="Helical" evidence="2">
    <location>
        <begin position="6"/>
        <end position="23"/>
    </location>
</feature>
<gene>
    <name evidence="3" type="ORF">TetV_295</name>
</gene>
<keyword evidence="2" id="KW-0812">Transmembrane</keyword>
<sequence>MNIALIIVVGVVVFFIFTMWQMFGKKDNSIDMFHTEDNVDDADEVPETDAQDRPELLKKREFAEHLIRNNIYTKVFDAYQTALGGKPTLDDISEIISAYKEGKTNMDGMVNYIKDNMSLPAEPETPDIDSYGVTEEVAETEDAEEDDTAEEVAEEETARETDSDDMSGDADNASVEESTEEVDEEITETFISNDDIISKKLLKQLPKVSKKKLKTTVKEISDGLITFGEAVNKLIDSEL</sequence>
<name>A0A2P0VNA5_9VIRU</name>
<dbReference type="Proteomes" id="UP000244773">
    <property type="component" value="Segment"/>
</dbReference>
<evidence type="ECO:0000256" key="2">
    <source>
        <dbReference type="SAM" id="Phobius"/>
    </source>
</evidence>
<reference evidence="3" key="1">
    <citation type="journal article" date="2018" name="Virology">
        <title>A giant virus infecting green algae encodes key fermentation genes.</title>
        <authorList>
            <person name="Schvarcz C.R."/>
            <person name="Steward G.F."/>
        </authorList>
    </citation>
    <scope>NUCLEOTIDE SEQUENCE [LARGE SCALE GENOMIC DNA]</scope>
</reference>
<dbReference type="EMBL" id="KY322437">
    <property type="protein sequence ID" value="AUF82387.1"/>
    <property type="molecule type" value="Genomic_DNA"/>
</dbReference>
<evidence type="ECO:0000313" key="4">
    <source>
        <dbReference type="Proteomes" id="UP000244773"/>
    </source>
</evidence>
<keyword evidence="2" id="KW-0472">Membrane</keyword>
<keyword evidence="4" id="KW-1185">Reference proteome</keyword>
<evidence type="ECO:0000313" key="3">
    <source>
        <dbReference type="EMBL" id="AUF82387.1"/>
    </source>
</evidence>
<feature type="compositionally biased region" description="Acidic residues" evidence="1">
    <location>
        <begin position="136"/>
        <end position="155"/>
    </location>
</feature>
<proteinExistence type="predicted"/>
<protein>
    <submittedName>
        <fullName evidence="3">Uncharacterized protein</fullName>
    </submittedName>
</protein>
<feature type="region of interest" description="Disordered" evidence="1">
    <location>
        <begin position="136"/>
        <end position="184"/>
    </location>
</feature>
<organism evidence="3">
    <name type="scientific">Tetraselmis virus 1</name>
    <dbReference type="NCBI Taxonomy" id="2060617"/>
    <lineage>
        <taxon>Viruses</taxon>
        <taxon>Varidnaviria</taxon>
        <taxon>Bamfordvirae</taxon>
        <taxon>Nucleocytoviricota</taxon>
        <taxon>Megaviricetes</taxon>
        <taxon>Imitervirales</taxon>
        <taxon>Allomimiviridae</taxon>
        <taxon>Oceanusvirus</taxon>
        <taxon>Oceanusvirus kaneohense</taxon>
    </lineage>
</organism>
<keyword evidence="2" id="KW-1133">Transmembrane helix</keyword>